<protein>
    <recommendedName>
        <fullName evidence="1">Tc1-like transposase DDE domain-containing protein</fullName>
    </recommendedName>
</protein>
<proteinExistence type="predicted"/>
<evidence type="ECO:0000259" key="1">
    <source>
        <dbReference type="Pfam" id="PF13358"/>
    </source>
</evidence>
<dbReference type="OrthoDB" id="269226at2"/>
<dbReference type="EMBL" id="CP036266">
    <property type="protein sequence ID" value="QDT24454.1"/>
    <property type="molecule type" value="Genomic_DNA"/>
</dbReference>
<dbReference type="Proteomes" id="UP000320421">
    <property type="component" value="Chromosome"/>
</dbReference>
<dbReference type="GO" id="GO:0003676">
    <property type="term" value="F:nucleic acid binding"/>
    <property type="evidence" value="ECO:0007669"/>
    <property type="project" value="InterPro"/>
</dbReference>
<dbReference type="Pfam" id="PF13565">
    <property type="entry name" value="HTH_32"/>
    <property type="match status" value="1"/>
</dbReference>
<feature type="domain" description="Tc1-like transposase DDE" evidence="1">
    <location>
        <begin position="209"/>
        <end position="386"/>
    </location>
</feature>
<dbReference type="InterPro" id="IPR036397">
    <property type="entry name" value="RNaseH_sf"/>
</dbReference>
<dbReference type="Gene3D" id="3.30.420.10">
    <property type="entry name" value="Ribonuclease H-like superfamily/Ribonuclease H"/>
    <property type="match status" value="1"/>
</dbReference>
<accession>A0A517PYL7</accession>
<dbReference type="InterPro" id="IPR047655">
    <property type="entry name" value="Transpos_IS630-like"/>
</dbReference>
<dbReference type="RefSeq" id="WP_145193158.1">
    <property type="nucleotide sequence ID" value="NZ_CP036266.1"/>
</dbReference>
<dbReference type="InterPro" id="IPR038717">
    <property type="entry name" value="Tc1-like_DDE_dom"/>
</dbReference>
<dbReference type="SUPFAM" id="SSF46689">
    <property type="entry name" value="Homeodomain-like"/>
    <property type="match status" value="1"/>
</dbReference>
<dbReference type="Pfam" id="PF13358">
    <property type="entry name" value="DDE_3"/>
    <property type="match status" value="1"/>
</dbReference>
<dbReference type="InterPro" id="IPR009057">
    <property type="entry name" value="Homeodomain-like_sf"/>
</dbReference>
<name>A0A517PYL7_9PLAN</name>
<keyword evidence="3" id="KW-1185">Reference proteome</keyword>
<evidence type="ECO:0000313" key="3">
    <source>
        <dbReference type="Proteomes" id="UP000320421"/>
    </source>
</evidence>
<reference evidence="2 3" key="1">
    <citation type="submission" date="2019-02" db="EMBL/GenBank/DDBJ databases">
        <title>Deep-cultivation of Planctomycetes and their phenomic and genomic characterization uncovers novel biology.</title>
        <authorList>
            <person name="Wiegand S."/>
            <person name="Jogler M."/>
            <person name="Boedeker C."/>
            <person name="Pinto D."/>
            <person name="Vollmers J."/>
            <person name="Rivas-Marin E."/>
            <person name="Kohn T."/>
            <person name="Peeters S.H."/>
            <person name="Heuer A."/>
            <person name="Rast P."/>
            <person name="Oberbeckmann S."/>
            <person name="Bunk B."/>
            <person name="Jeske O."/>
            <person name="Meyerdierks A."/>
            <person name="Storesund J.E."/>
            <person name="Kallscheuer N."/>
            <person name="Luecker S."/>
            <person name="Lage O.M."/>
            <person name="Pohl T."/>
            <person name="Merkel B.J."/>
            <person name="Hornburger P."/>
            <person name="Mueller R.-W."/>
            <person name="Bruemmer F."/>
            <person name="Labrenz M."/>
            <person name="Spormann A.M."/>
            <person name="Op den Camp H."/>
            <person name="Overmann J."/>
            <person name="Amann R."/>
            <person name="Jetten M.S.M."/>
            <person name="Mascher T."/>
            <person name="Medema M.H."/>
            <person name="Devos D.P."/>
            <person name="Kaster A.-K."/>
            <person name="Ovreas L."/>
            <person name="Rohde M."/>
            <person name="Galperin M.Y."/>
            <person name="Jogler C."/>
        </authorList>
    </citation>
    <scope>NUCLEOTIDE SEQUENCE [LARGE SCALE GENOMIC DNA]</scope>
    <source>
        <strain evidence="2 3">HG66A1</strain>
    </source>
</reference>
<organism evidence="2 3">
    <name type="scientific">Gimesia chilikensis</name>
    <dbReference type="NCBI Taxonomy" id="2605989"/>
    <lineage>
        <taxon>Bacteria</taxon>
        <taxon>Pseudomonadati</taxon>
        <taxon>Planctomycetota</taxon>
        <taxon>Planctomycetia</taxon>
        <taxon>Planctomycetales</taxon>
        <taxon>Planctomycetaceae</taxon>
        <taxon>Gimesia</taxon>
    </lineage>
</organism>
<dbReference type="AlphaFoldDB" id="A0A517PYL7"/>
<dbReference type="NCBIfam" id="NF033545">
    <property type="entry name" value="transpos_IS630"/>
    <property type="match status" value="1"/>
</dbReference>
<evidence type="ECO:0000313" key="2">
    <source>
        <dbReference type="EMBL" id="QDT24454.1"/>
    </source>
</evidence>
<sequence length="445" mass="51588">MSGKAAHIELTTRMYEILTQLTESRNASQAIIVRARIILLGFDQLKNQEIATAVDRCAKTIGIWRRRWRDSFQALLQMQFDLNQSAFRRAIIDTLSDAPRSGSPGRFTDEQLTGLIALACKDPQNSGRPVTSWTGAELADEAQRRQLVDAISASHVNRVLREVTLKPHRSRYWCNTTEQDPEKFQREVETVCRTYREAQQLADEQQTHTVCIDEMTSLQANERRAETKRARPGQPAREEFQYTRHGTVCVTANWHVTQGQLLATTITETRDNHDFARHIAQTISTDPQAGWVFVVDNLNTHCGAPLVKLVAEQLGIDPDTLGKVKREGVLKTMTSRREFLTDPAHRIRFVYLPNHSSWLNQIEIVFGIIKRRALRRGSFTSKQDLIEKLQRFIEYFNQHLARPMRWTYTGHRTQKKQQVERPRTWRELRKTRKQWQQFALVGNYL</sequence>
<gene>
    <name evidence="2" type="ORF">HG66A1_62860</name>
</gene>